<comment type="catalytic activity">
    <reaction evidence="1 9 11">
        <text>1-(5-phospho-beta-D-ribosyl)-5-[(5-phospho-beta-D-ribosylamino)methylideneamino]imidazole-4-carboxamide = 5-[(5-phospho-1-deoxy-D-ribulos-1-ylimino)methylamino]-1-(5-phospho-beta-D-ribosyl)imidazole-4-carboxamide</text>
        <dbReference type="Rhea" id="RHEA:15469"/>
        <dbReference type="ChEBI" id="CHEBI:58435"/>
        <dbReference type="ChEBI" id="CHEBI:58525"/>
        <dbReference type="EC" id="5.3.1.16"/>
    </reaction>
</comment>
<evidence type="ECO:0000256" key="11">
    <source>
        <dbReference type="RuleBase" id="RU003658"/>
    </source>
</evidence>
<reference evidence="12 13" key="1">
    <citation type="submission" date="2018-09" db="EMBL/GenBank/DDBJ databases">
        <title>Paracoccus onubensis nov. sp. a moderate halophilic bacterium isolated from Gruta de las Maravillas (Aracena, Spain).</title>
        <authorList>
            <person name="Jurado V."/>
            <person name="Gutierrez-Patricio S."/>
            <person name="Gonzalez-Pimentel J.L."/>
            <person name="Laiz L."/>
            <person name="Saiz-Jimenez C."/>
        </authorList>
    </citation>
    <scope>NUCLEOTIDE SEQUENCE [LARGE SCALE GENOMIC DNA]</scope>
    <source>
        <strain evidence="12 13">DSM 19484</strain>
    </source>
</reference>
<accession>A0A418ZPQ3</accession>
<dbReference type="RefSeq" id="WP_119887834.1">
    <property type="nucleotide sequence ID" value="NZ_CP067169.1"/>
</dbReference>
<evidence type="ECO:0000256" key="10">
    <source>
        <dbReference type="RuleBase" id="RU003657"/>
    </source>
</evidence>
<dbReference type="InterPro" id="IPR006063">
    <property type="entry name" value="HisA_bact_arch"/>
</dbReference>
<dbReference type="NCBIfam" id="TIGR00007">
    <property type="entry name" value="1-(5-phosphoribosyl)-5-[(5-phosphoribosylamino)methylideneamino]imidazole-4-carboxamide isomerase"/>
    <property type="match status" value="1"/>
</dbReference>
<dbReference type="InterPro" id="IPR023016">
    <property type="entry name" value="HisA/PriA"/>
</dbReference>
<dbReference type="HAMAP" id="MF_01014">
    <property type="entry name" value="HisA"/>
    <property type="match status" value="1"/>
</dbReference>
<keyword evidence="7 9" id="KW-0368">Histidine biosynthesis</keyword>
<dbReference type="AlphaFoldDB" id="A0A418ZPQ3"/>
<gene>
    <name evidence="9 12" type="primary">hisA</name>
    <name evidence="12" type="ORF">D3P06_18155</name>
</gene>
<sequence>MILYPAIDLKDGNCVRLLRGDMEAATVFGSDPAAQARAFQDAGAEWLHLVDLNGAFEGKPVNAAAVEAILAAVTIPTQLGGGIRDMATIESWLDRGLTRVILGTVAVENPALVREAADAFPGRIAVGIDARAGRVATRGWATETDVNATDLARQFQDAGVAAIIYTDIDRDGAMGGPNITATEALARAVTIPVIASGGVSSLDDLRALAETRVIAGAISGRALYDGALDLGQALKALA</sequence>
<dbReference type="InterPro" id="IPR044524">
    <property type="entry name" value="Isoase_HisA-like"/>
</dbReference>
<dbReference type="Proteomes" id="UP000285530">
    <property type="component" value="Unassembled WGS sequence"/>
</dbReference>
<dbReference type="Pfam" id="PF00977">
    <property type="entry name" value="His_biosynth"/>
    <property type="match status" value="1"/>
</dbReference>
<dbReference type="InterPro" id="IPR013785">
    <property type="entry name" value="Aldolase_TIM"/>
</dbReference>
<evidence type="ECO:0000256" key="8">
    <source>
        <dbReference type="ARBA" id="ARBA00023235"/>
    </source>
</evidence>
<comment type="caution">
    <text evidence="12">The sequence shown here is derived from an EMBL/GenBank/DDBJ whole genome shotgun (WGS) entry which is preliminary data.</text>
</comment>
<dbReference type="OrthoDB" id="9807749at2"/>
<protein>
    <recommendedName>
        <fullName evidence="9 11">1-(5-phosphoribosyl)-5-[(5-phosphoribosylamino)methylideneamino] imidazole-4-carboxamide isomerase</fullName>
        <ecNumber evidence="9 11">5.3.1.16</ecNumber>
    </recommendedName>
    <alternativeName>
        <fullName evidence="9">Phosphoribosylformimino-5-aminoimidazole carboxamide ribotide isomerase</fullName>
    </alternativeName>
</protein>
<evidence type="ECO:0000256" key="4">
    <source>
        <dbReference type="ARBA" id="ARBA00009667"/>
    </source>
</evidence>
<dbReference type="UniPathway" id="UPA00031">
    <property type="reaction ID" value="UER00009"/>
</dbReference>
<evidence type="ECO:0000256" key="1">
    <source>
        <dbReference type="ARBA" id="ARBA00000901"/>
    </source>
</evidence>
<evidence type="ECO:0000313" key="12">
    <source>
        <dbReference type="EMBL" id="RJK95887.1"/>
    </source>
</evidence>
<comment type="subcellular location">
    <subcellularLocation>
        <location evidence="2 9 11">Cytoplasm</location>
    </subcellularLocation>
</comment>
<dbReference type="CDD" id="cd04732">
    <property type="entry name" value="HisA"/>
    <property type="match status" value="1"/>
</dbReference>
<dbReference type="PANTHER" id="PTHR43090:SF2">
    <property type="entry name" value="1-(5-PHOSPHORIBOSYL)-5-[(5-PHOSPHORIBOSYLAMINO)METHYLIDENEAMINO] IMIDAZOLE-4-CARBOXAMIDE ISOMERASE"/>
    <property type="match status" value="1"/>
</dbReference>
<dbReference type="InterPro" id="IPR006062">
    <property type="entry name" value="His_biosynth"/>
</dbReference>
<keyword evidence="6 9" id="KW-0028">Amino-acid biosynthesis</keyword>
<dbReference type="GO" id="GO:0005737">
    <property type="term" value="C:cytoplasm"/>
    <property type="evidence" value="ECO:0007669"/>
    <property type="project" value="UniProtKB-SubCell"/>
</dbReference>
<dbReference type="EC" id="5.3.1.16" evidence="9 11"/>
<feature type="active site" description="Proton acceptor" evidence="9">
    <location>
        <position position="8"/>
    </location>
</feature>
<dbReference type="PANTHER" id="PTHR43090">
    <property type="entry name" value="1-(5-PHOSPHORIBOSYL)-5-[(5-PHOSPHORIBOSYLAMINO)METHYLIDENEAMINO] IMIDAZOLE-4-CARBOXAMIDE ISOMERASE"/>
    <property type="match status" value="1"/>
</dbReference>
<dbReference type="GO" id="GO:0000105">
    <property type="term" value="P:L-histidine biosynthetic process"/>
    <property type="evidence" value="ECO:0007669"/>
    <property type="project" value="UniProtKB-UniRule"/>
</dbReference>
<keyword evidence="8 9" id="KW-0413">Isomerase</keyword>
<dbReference type="GO" id="GO:0000162">
    <property type="term" value="P:L-tryptophan biosynthetic process"/>
    <property type="evidence" value="ECO:0007669"/>
    <property type="project" value="TreeGrafter"/>
</dbReference>
<keyword evidence="5 9" id="KW-0963">Cytoplasm</keyword>
<evidence type="ECO:0000256" key="2">
    <source>
        <dbReference type="ARBA" id="ARBA00004496"/>
    </source>
</evidence>
<dbReference type="Gene3D" id="3.20.20.70">
    <property type="entry name" value="Aldolase class I"/>
    <property type="match status" value="1"/>
</dbReference>
<evidence type="ECO:0000256" key="3">
    <source>
        <dbReference type="ARBA" id="ARBA00005133"/>
    </source>
</evidence>
<keyword evidence="13" id="KW-1185">Reference proteome</keyword>
<organism evidence="12 13">
    <name type="scientific">Paracoccus aestuarii</name>
    <dbReference type="NCBI Taxonomy" id="453842"/>
    <lineage>
        <taxon>Bacteria</taxon>
        <taxon>Pseudomonadati</taxon>
        <taxon>Pseudomonadota</taxon>
        <taxon>Alphaproteobacteria</taxon>
        <taxon>Rhodobacterales</taxon>
        <taxon>Paracoccaceae</taxon>
        <taxon>Paracoccus</taxon>
    </lineage>
</organism>
<feature type="active site" description="Proton donor" evidence="9">
    <location>
        <position position="129"/>
    </location>
</feature>
<evidence type="ECO:0000256" key="6">
    <source>
        <dbReference type="ARBA" id="ARBA00022605"/>
    </source>
</evidence>
<dbReference type="EMBL" id="QZEV01000175">
    <property type="protein sequence ID" value="RJK95887.1"/>
    <property type="molecule type" value="Genomic_DNA"/>
</dbReference>
<proteinExistence type="inferred from homology"/>
<dbReference type="FunFam" id="3.20.20.70:FF:000009">
    <property type="entry name" value="1-(5-phosphoribosyl)-5-[(5-phosphoribosylamino)methylideneamino] imidazole-4-carboxamide isomerase"/>
    <property type="match status" value="1"/>
</dbReference>
<comment type="similarity">
    <text evidence="4 9 10">Belongs to the HisA/HisF family.</text>
</comment>
<dbReference type="NCBIfam" id="NF010112">
    <property type="entry name" value="PRK13585.1"/>
    <property type="match status" value="1"/>
</dbReference>
<evidence type="ECO:0000256" key="7">
    <source>
        <dbReference type="ARBA" id="ARBA00023102"/>
    </source>
</evidence>
<dbReference type="SUPFAM" id="SSF51366">
    <property type="entry name" value="Ribulose-phoshate binding barrel"/>
    <property type="match status" value="1"/>
</dbReference>
<dbReference type="GO" id="GO:0003949">
    <property type="term" value="F:1-(5-phosphoribosyl)-5-[(5-phosphoribosylamino)methylideneamino]imidazole-4-carboxamide isomerase activity"/>
    <property type="evidence" value="ECO:0007669"/>
    <property type="project" value="UniProtKB-UniRule"/>
</dbReference>
<evidence type="ECO:0000256" key="5">
    <source>
        <dbReference type="ARBA" id="ARBA00022490"/>
    </source>
</evidence>
<name>A0A418ZPQ3_9RHOB</name>
<evidence type="ECO:0000256" key="9">
    <source>
        <dbReference type="HAMAP-Rule" id="MF_01014"/>
    </source>
</evidence>
<comment type="pathway">
    <text evidence="3 9 11">Amino-acid biosynthesis; L-histidine biosynthesis; L-histidine from 5-phospho-alpha-D-ribose 1-diphosphate: step 4/9.</text>
</comment>
<dbReference type="InterPro" id="IPR011060">
    <property type="entry name" value="RibuloseP-bd_barrel"/>
</dbReference>
<evidence type="ECO:0000313" key="13">
    <source>
        <dbReference type="Proteomes" id="UP000285530"/>
    </source>
</evidence>